<proteinExistence type="inferred from homology"/>
<name>A0A3M0G243_9ACTN</name>
<dbReference type="PANTHER" id="PTHR45625:SF3">
    <property type="entry name" value="PEPTIDYL-PROLYL CIS-TRANS ISOMERASE B-RELATED"/>
    <property type="match status" value="1"/>
</dbReference>
<gene>
    <name evidence="4" type="ORF">EAX62_11950</name>
</gene>
<keyword evidence="5" id="KW-1185">Reference proteome</keyword>
<dbReference type="PROSITE" id="PS50072">
    <property type="entry name" value="CSA_PPIASE_2"/>
    <property type="match status" value="1"/>
</dbReference>
<comment type="function">
    <text evidence="1 2">PPIases accelerate the folding of proteins. It catalyzes the cis-trans isomerization of proline imidic peptide bonds in oligopeptides.</text>
</comment>
<evidence type="ECO:0000313" key="4">
    <source>
        <dbReference type="EMBL" id="RMB59030.1"/>
    </source>
</evidence>
<dbReference type="PANTHER" id="PTHR45625">
    <property type="entry name" value="PEPTIDYL-PROLYL CIS-TRANS ISOMERASE-RELATED"/>
    <property type="match status" value="1"/>
</dbReference>
<sequence>MAACGDANDSGPGDDAVQAISCEYPADGNPAKAVDPPSTTDVKNAGAASATIHLTAGDIEIALDRATTPCTVNSFESLAQQGYFDDTACHRLVDQGIFVLQCGDPSGTGMGGPGYSFADETNASMKYPAGTVAMANAGPDTNGSQFFLVYADTDLPPQYTVFGTMDQAGIDVVGGIAAQGVAAEDQTSPIAEALITSVTLG</sequence>
<dbReference type="EC" id="5.2.1.8" evidence="2"/>
<dbReference type="InterPro" id="IPR029000">
    <property type="entry name" value="Cyclophilin-like_dom_sf"/>
</dbReference>
<dbReference type="Gene3D" id="2.40.100.10">
    <property type="entry name" value="Cyclophilin-like"/>
    <property type="match status" value="1"/>
</dbReference>
<comment type="similarity">
    <text evidence="2">Belongs to the cyclophilin-type PPIase family.</text>
</comment>
<evidence type="ECO:0000256" key="1">
    <source>
        <dbReference type="ARBA" id="ARBA00002388"/>
    </source>
</evidence>
<dbReference type="SUPFAM" id="SSF50891">
    <property type="entry name" value="Cyclophilin-like"/>
    <property type="match status" value="1"/>
</dbReference>
<evidence type="ECO:0000259" key="3">
    <source>
        <dbReference type="PROSITE" id="PS50072"/>
    </source>
</evidence>
<protein>
    <recommendedName>
        <fullName evidence="2">Peptidyl-prolyl cis-trans isomerase</fullName>
        <shortName evidence="2">PPIase</shortName>
        <ecNumber evidence="2">5.2.1.8</ecNumber>
    </recommendedName>
</protein>
<dbReference type="GO" id="GO:0003755">
    <property type="term" value="F:peptidyl-prolyl cis-trans isomerase activity"/>
    <property type="evidence" value="ECO:0007669"/>
    <property type="project" value="UniProtKB-UniRule"/>
</dbReference>
<dbReference type="Pfam" id="PF00160">
    <property type="entry name" value="Pro_isomerase"/>
    <property type="match status" value="1"/>
</dbReference>
<keyword evidence="2 4" id="KW-0413">Isomerase</keyword>
<dbReference type="CDD" id="cd00317">
    <property type="entry name" value="cyclophilin"/>
    <property type="match status" value="1"/>
</dbReference>
<dbReference type="InterPro" id="IPR002130">
    <property type="entry name" value="Cyclophilin-type_PPIase_dom"/>
</dbReference>
<evidence type="ECO:0000313" key="5">
    <source>
        <dbReference type="Proteomes" id="UP000275256"/>
    </source>
</evidence>
<dbReference type="InterPro" id="IPR044666">
    <property type="entry name" value="Cyclophilin_A-like"/>
</dbReference>
<keyword evidence="2" id="KW-0697">Rotamase</keyword>
<dbReference type="Proteomes" id="UP000275256">
    <property type="component" value="Unassembled WGS sequence"/>
</dbReference>
<comment type="catalytic activity">
    <reaction evidence="2">
        <text>[protein]-peptidylproline (omega=180) = [protein]-peptidylproline (omega=0)</text>
        <dbReference type="Rhea" id="RHEA:16237"/>
        <dbReference type="Rhea" id="RHEA-COMP:10747"/>
        <dbReference type="Rhea" id="RHEA-COMP:10748"/>
        <dbReference type="ChEBI" id="CHEBI:83833"/>
        <dbReference type="ChEBI" id="CHEBI:83834"/>
        <dbReference type="EC" id="5.2.1.8"/>
    </reaction>
</comment>
<accession>A0A3M0G243</accession>
<evidence type="ECO:0000256" key="2">
    <source>
        <dbReference type="RuleBase" id="RU363019"/>
    </source>
</evidence>
<dbReference type="PRINTS" id="PR00153">
    <property type="entry name" value="CSAPPISMRASE"/>
</dbReference>
<feature type="domain" description="PPIase cyclophilin-type" evidence="3">
    <location>
        <begin position="56"/>
        <end position="200"/>
    </location>
</feature>
<dbReference type="AlphaFoldDB" id="A0A3M0G243"/>
<dbReference type="OrthoDB" id="5507614at2"/>
<organism evidence="4 5">
    <name type="scientific">Tessaracoccus antarcticus</name>
    <dbReference type="NCBI Taxonomy" id="2479848"/>
    <lineage>
        <taxon>Bacteria</taxon>
        <taxon>Bacillati</taxon>
        <taxon>Actinomycetota</taxon>
        <taxon>Actinomycetes</taxon>
        <taxon>Propionibacteriales</taxon>
        <taxon>Propionibacteriaceae</taxon>
        <taxon>Tessaracoccus</taxon>
    </lineage>
</organism>
<reference evidence="4 5" key="1">
    <citation type="submission" date="2018-10" db="EMBL/GenBank/DDBJ databases">
        <title>Tessaracoccus antarcticuss sp. nov., isolated from sediment.</title>
        <authorList>
            <person name="Zhou L.Y."/>
            <person name="Du Z.J."/>
        </authorList>
    </citation>
    <scope>NUCLEOTIDE SEQUENCE [LARGE SCALE GENOMIC DNA]</scope>
    <source>
        <strain evidence="4 5">JDX10</strain>
    </source>
</reference>
<dbReference type="EMBL" id="REFW01000003">
    <property type="protein sequence ID" value="RMB59030.1"/>
    <property type="molecule type" value="Genomic_DNA"/>
</dbReference>
<comment type="caution">
    <text evidence="4">The sequence shown here is derived from an EMBL/GenBank/DDBJ whole genome shotgun (WGS) entry which is preliminary data.</text>
</comment>